<dbReference type="EMBL" id="WEGJ01000001">
    <property type="protein sequence ID" value="MQY10156.1"/>
    <property type="molecule type" value="Genomic_DNA"/>
</dbReference>
<dbReference type="OrthoDB" id="4231124at2"/>
<evidence type="ECO:0000313" key="1">
    <source>
        <dbReference type="EMBL" id="MQY10156.1"/>
    </source>
</evidence>
<dbReference type="Proteomes" id="UP000466345">
    <property type="component" value="Unassembled WGS sequence"/>
</dbReference>
<name>A0A7K0C9T6_9ACTN</name>
<dbReference type="Gene3D" id="3.20.20.30">
    <property type="entry name" value="Luciferase-like domain"/>
    <property type="match status" value="1"/>
</dbReference>
<keyword evidence="2" id="KW-1185">Reference proteome</keyword>
<sequence>MNDPGPSAVKVAVRVAREPDGLGEWLADATSFDAAGADALWVDAGPEPRFDVLALTAALAVSTFRTLLVVTPPRTSASPAELARTLETIRVLSHGRLAFLAGPEDRIPALRVPVLRPVPDGPGDFEAPGEERWSTVPAPRGRAAWRGTCADAAGRGAHGVVVPADPVLLDILRNPDEPEGRRDLLLAQG</sequence>
<accession>A0A7K0C9T6</accession>
<comment type="caution">
    <text evidence="1">The sequence shown here is derived from an EMBL/GenBank/DDBJ whole genome shotgun (WGS) entry which is preliminary data.</text>
</comment>
<proteinExistence type="predicted"/>
<reference evidence="1 2" key="1">
    <citation type="submission" date="2019-10" db="EMBL/GenBank/DDBJ databases">
        <title>Streptomyces smaragdinus sp. nov. and Streptomyces fabii sp. nov., isolated from the gut of fungus growing-termite Macrotermes natalensis.</title>
        <authorList>
            <person name="Schwitalla J."/>
            <person name="Benndorf R."/>
            <person name="Martin K."/>
            <person name="De Beer W."/>
            <person name="Kaster A.-K."/>
            <person name="Vollmers J."/>
            <person name="Poulsen M."/>
            <person name="Beemelmanns C."/>
        </authorList>
    </citation>
    <scope>NUCLEOTIDE SEQUENCE [LARGE SCALE GENOMIC DNA]</scope>
    <source>
        <strain evidence="1 2">RB5</strain>
    </source>
</reference>
<evidence type="ECO:0008006" key="3">
    <source>
        <dbReference type="Google" id="ProtNLM"/>
    </source>
</evidence>
<protein>
    <recommendedName>
        <fullName evidence="3">Luciferase-like monooxygenase</fullName>
    </recommendedName>
</protein>
<gene>
    <name evidence="1" type="ORF">SRB5_02630</name>
</gene>
<dbReference type="InterPro" id="IPR036661">
    <property type="entry name" value="Luciferase-like_sf"/>
</dbReference>
<dbReference type="AlphaFoldDB" id="A0A7K0C9T6"/>
<dbReference type="RefSeq" id="WP_153449509.1">
    <property type="nucleotide sequence ID" value="NZ_WEGJ01000001.1"/>
</dbReference>
<organism evidence="1 2">
    <name type="scientific">Streptomyces smaragdinus</name>
    <dbReference type="NCBI Taxonomy" id="2585196"/>
    <lineage>
        <taxon>Bacteria</taxon>
        <taxon>Bacillati</taxon>
        <taxon>Actinomycetota</taxon>
        <taxon>Actinomycetes</taxon>
        <taxon>Kitasatosporales</taxon>
        <taxon>Streptomycetaceae</taxon>
        <taxon>Streptomyces</taxon>
    </lineage>
</organism>
<evidence type="ECO:0000313" key="2">
    <source>
        <dbReference type="Proteomes" id="UP000466345"/>
    </source>
</evidence>
<dbReference type="GO" id="GO:0016705">
    <property type="term" value="F:oxidoreductase activity, acting on paired donors, with incorporation or reduction of molecular oxygen"/>
    <property type="evidence" value="ECO:0007669"/>
    <property type="project" value="InterPro"/>
</dbReference>
<dbReference type="SUPFAM" id="SSF51679">
    <property type="entry name" value="Bacterial luciferase-like"/>
    <property type="match status" value="1"/>
</dbReference>